<gene>
    <name evidence="1" type="ORF">CONLIGDRAFT_682842</name>
</gene>
<protein>
    <submittedName>
        <fullName evidence="1">Uncharacterized protein</fullName>
    </submittedName>
</protein>
<dbReference type="InParanoid" id="A0A1J7IKL5"/>
<evidence type="ECO:0000313" key="1">
    <source>
        <dbReference type="EMBL" id="OIW27827.1"/>
    </source>
</evidence>
<keyword evidence="2" id="KW-1185">Reference proteome</keyword>
<dbReference type="EMBL" id="KV875099">
    <property type="protein sequence ID" value="OIW27827.1"/>
    <property type="molecule type" value="Genomic_DNA"/>
</dbReference>
<reference evidence="1 2" key="1">
    <citation type="submission" date="2016-10" db="EMBL/GenBank/DDBJ databases">
        <title>Draft genome sequence of Coniochaeta ligniaria NRRL30616, a lignocellulolytic fungus for bioabatement of inhibitors in plant biomass hydrolysates.</title>
        <authorList>
            <consortium name="DOE Joint Genome Institute"/>
            <person name="Jimenez D.J."/>
            <person name="Hector R.E."/>
            <person name="Riley R."/>
            <person name="Sun H."/>
            <person name="Grigoriev I.V."/>
            <person name="Van Elsas J.D."/>
            <person name="Nichols N.N."/>
        </authorList>
    </citation>
    <scope>NUCLEOTIDE SEQUENCE [LARGE SCALE GENOMIC DNA]</scope>
    <source>
        <strain evidence="1 2">NRRL 30616</strain>
    </source>
</reference>
<name>A0A1J7IKL5_9PEZI</name>
<dbReference type="Proteomes" id="UP000182658">
    <property type="component" value="Unassembled WGS sequence"/>
</dbReference>
<evidence type="ECO:0000313" key="2">
    <source>
        <dbReference type="Proteomes" id="UP000182658"/>
    </source>
</evidence>
<sequence length="313" mass="33069">MPAESVISQQSVSLSLENAAGRITETLATQTISSASSTLKDITPLAAFRYASATTAEPNAMPPRRTLTVRNYSSRPQSFVLLASPPTFAPLAVPDVVRHCVYQASLLVAPETGSHTFIIPLLGGQPSLEGTGTASGPVYAITGCARQKPDPGVTLFVSDVQTLQEGDGVGPGERCRMTMPDGFEAAFSKQKMPADPDDEDPVVNSKGTVGIETDNSFDSTNPGYPFVGLGAPNPYNPREIVPAVTWDAVPGNAYLVRPNLHTWIVARDTAEKGSIYDFAQSTKVETVSFTAGDVAAEVIFEKDGTFTLIKGAS</sequence>
<dbReference type="OrthoDB" id="5413269at2759"/>
<accession>A0A1J7IKL5</accession>
<organism evidence="1 2">
    <name type="scientific">Coniochaeta ligniaria NRRL 30616</name>
    <dbReference type="NCBI Taxonomy" id="1408157"/>
    <lineage>
        <taxon>Eukaryota</taxon>
        <taxon>Fungi</taxon>
        <taxon>Dikarya</taxon>
        <taxon>Ascomycota</taxon>
        <taxon>Pezizomycotina</taxon>
        <taxon>Sordariomycetes</taxon>
        <taxon>Sordariomycetidae</taxon>
        <taxon>Coniochaetales</taxon>
        <taxon>Coniochaetaceae</taxon>
        <taxon>Coniochaeta</taxon>
    </lineage>
</organism>
<proteinExistence type="predicted"/>
<dbReference type="AlphaFoldDB" id="A0A1J7IKL5"/>